<feature type="region of interest" description="Disordered" evidence="2">
    <location>
        <begin position="66"/>
        <end position="91"/>
    </location>
</feature>
<evidence type="ECO:0000259" key="3">
    <source>
        <dbReference type="PROSITE" id="PS50158"/>
    </source>
</evidence>
<dbReference type="SUPFAM" id="SSF57756">
    <property type="entry name" value="Retrovirus zinc finger-like domains"/>
    <property type="match status" value="1"/>
</dbReference>
<dbReference type="PROSITE" id="PS50158">
    <property type="entry name" value="ZF_CCHC"/>
    <property type="match status" value="1"/>
</dbReference>
<dbReference type="Pfam" id="PF00098">
    <property type="entry name" value="zf-CCHC"/>
    <property type="match status" value="1"/>
</dbReference>
<dbReference type="InterPro" id="IPR001878">
    <property type="entry name" value="Znf_CCHC"/>
</dbReference>
<sequence length="255" mass="29104">MFESTPVETFNAVLRGLELEARTKEASSSITSEGDSTKCRRKRGECFQCGGRGHISRDCFNQNRSIVKTRENKQSTPPVRQAKKENQSSSNELPEYQMLAFDVGPKTYDNNMWMIYSTTSNHMTPYERYFTTLDRSHKARIKFMFGDGVMSEGIGDVVIMTDKGKKKTIKNVLYVPKNDRNVLSVDQLTQSGYGIVMTANKCTIKDQNGRLFGETMWEDRGFFLRLKVRKPIVAAMAVANKQFGHFKIRTGIEEF</sequence>
<dbReference type="EMBL" id="CABITT030000003">
    <property type="protein sequence ID" value="VVA98930.1"/>
    <property type="molecule type" value="Genomic_DNA"/>
</dbReference>
<evidence type="ECO:0000256" key="1">
    <source>
        <dbReference type="PROSITE-ProRule" id="PRU00047"/>
    </source>
</evidence>
<dbReference type="GO" id="GO:0003676">
    <property type="term" value="F:nucleic acid binding"/>
    <property type="evidence" value="ECO:0007669"/>
    <property type="project" value="InterPro"/>
</dbReference>
<keyword evidence="1" id="KW-0863">Zinc-finger</keyword>
<dbReference type="SMART" id="SM00343">
    <property type="entry name" value="ZnF_C2HC"/>
    <property type="match status" value="1"/>
</dbReference>
<evidence type="ECO:0000313" key="4">
    <source>
        <dbReference type="EMBL" id="VVA98930.1"/>
    </source>
</evidence>
<dbReference type="Pfam" id="PF22936">
    <property type="entry name" value="Pol_BBD"/>
    <property type="match status" value="1"/>
</dbReference>
<dbReference type="GO" id="GO:0008270">
    <property type="term" value="F:zinc ion binding"/>
    <property type="evidence" value="ECO:0007669"/>
    <property type="project" value="UniProtKB-KW"/>
</dbReference>
<dbReference type="PANTHER" id="PTHR47592:SF27">
    <property type="entry name" value="OS08G0421700 PROTEIN"/>
    <property type="match status" value="1"/>
</dbReference>
<keyword evidence="5" id="KW-1185">Reference proteome</keyword>
<keyword evidence="1" id="KW-0479">Metal-binding</keyword>
<comment type="caution">
    <text evidence="4">The sequence shown here is derived from an EMBL/GenBank/DDBJ whole genome shotgun (WGS) entry which is preliminary data.</text>
</comment>
<dbReference type="AlphaFoldDB" id="A0A565BDH5"/>
<dbReference type="OrthoDB" id="1112501at2759"/>
<protein>
    <recommendedName>
        <fullName evidence="3">CCHC-type domain-containing protein</fullName>
    </recommendedName>
</protein>
<accession>A0A565BDH5</accession>
<dbReference type="InterPro" id="IPR036875">
    <property type="entry name" value="Znf_CCHC_sf"/>
</dbReference>
<dbReference type="Gene3D" id="4.10.60.10">
    <property type="entry name" value="Zinc finger, CCHC-type"/>
    <property type="match status" value="1"/>
</dbReference>
<reference evidence="4" key="1">
    <citation type="submission" date="2019-07" db="EMBL/GenBank/DDBJ databases">
        <authorList>
            <person name="Dittberner H."/>
        </authorList>
    </citation>
    <scope>NUCLEOTIDE SEQUENCE [LARGE SCALE GENOMIC DNA]</scope>
</reference>
<name>A0A565BDH5_9BRAS</name>
<dbReference type="Proteomes" id="UP000489600">
    <property type="component" value="Unassembled WGS sequence"/>
</dbReference>
<proteinExistence type="predicted"/>
<keyword evidence="1" id="KW-0862">Zinc</keyword>
<gene>
    <name evidence="4" type="ORF">ANE_LOCUS9375</name>
</gene>
<evidence type="ECO:0000313" key="5">
    <source>
        <dbReference type="Proteomes" id="UP000489600"/>
    </source>
</evidence>
<organism evidence="4 5">
    <name type="scientific">Arabis nemorensis</name>
    <dbReference type="NCBI Taxonomy" id="586526"/>
    <lineage>
        <taxon>Eukaryota</taxon>
        <taxon>Viridiplantae</taxon>
        <taxon>Streptophyta</taxon>
        <taxon>Embryophyta</taxon>
        <taxon>Tracheophyta</taxon>
        <taxon>Spermatophyta</taxon>
        <taxon>Magnoliopsida</taxon>
        <taxon>eudicotyledons</taxon>
        <taxon>Gunneridae</taxon>
        <taxon>Pentapetalae</taxon>
        <taxon>rosids</taxon>
        <taxon>malvids</taxon>
        <taxon>Brassicales</taxon>
        <taxon>Brassicaceae</taxon>
        <taxon>Arabideae</taxon>
        <taxon>Arabis</taxon>
    </lineage>
</organism>
<dbReference type="PANTHER" id="PTHR47592">
    <property type="entry name" value="PBF68 PROTEIN"/>
    <property type="match status" value="1"/>
</dbReference>
<dbReference type="InterPro" id="IPR054722">
    <property type="entry name" value="PolX-like_BBD"/>
</dbReference>
<evidence type="ECO:0000256" key="2">
    <source>
        <dbReference type="SAM" id="MobiDB-lite"/>
    </source>
</evidence>
<feature type="domain" description="CCHC-type" evidence="3">
    <location>
        <begin position="46"/>
        <end position="59"/>
    </location>
</feature>